<organism evidence="2 3">
    <name type="scientific">Aetokthonos hydrillicola Thurmond2011</name>
    <dbReference type="NCBI Taxonomy" id="2712845"/>
    <lineage>
        <taxon>Bacteria</taxon>
        <taxon>Bacillati</taxon>
        <taxon>Cyanobacteriota</taxon>
        <taxon>Cyanophyceae</taxon>
        <taxon>Nostocales</taxon>
        <taxon>Hapalosiphonaceae</taxon>
        <taxon>Aetokthonos</taxon>
    </lineage>
</organism>
<dbReference type="InterPro" id="IPR027417">
    <property type="entry name" value="P-loop_NTPase"/>
</dbReference>
<protein>
    <submittedName>
        <fullName evidence="2">AAA-like domain-containing protein</fullName>
    </submittedName>
</protein>
<gene>
    <name evidence="2" type="ORF">G7B40_023720</name>
</gene>
<dbReference type="SUPFAM" id="SSF52540">
    <property type="entry name" value="P-loop containing nucleoside triphosphate hydrolases"/>
    <property type="match status" value="2"/>
</dbReference>
<evidence type="ECO:0000313" key="2">
    <source>
        <dbReference type="EMBL" id="MDR9897551.1"/>
    </source>
</evidence>
<dbReference type="EMBL" id="JAALHA020000013">
    <property type="protein sequence ID" value="MDR9897551.1"/>
    <property type="molecule type" value="Genomic_DNA"/>
</dbReference>
<comment type="caution">
    <text evidence="2">The sequence shown here is derived from an EMBL/GenBank/DDBJ whole genome shotgun (WGS) entry which is preliminary data.</text>
</comment>
<dbReference type="PANTHER" id="PTHR34301">
    <property type="entry name" value="DNA-BINDING PROTEIN-RELATED"/>
    <property type="match status" value="1"/>
</dbReference>
<dbReference type="AlphaFoldDB" id="A0AAP5I9U0"/>
<dbReference type="Pfam" id="PF14516">
    <property type="entry name" value="AAA_35"/>
    <property type="match status" value="2"/>
</dbReference>
<sequence length="1267" mass="144268">MIERVIGAFHNLGFDLDDTEIADILWLGVQMRRCDPSPVSELPQQTARSTPQIPSNIQLPVNPNKNFQDSSSKTETSANVYPQSSQDSDQTSSGLPIKVPTAQALRNQLDISRSLRPLKRRVPSKSAFILDEIATVERIAEEKLLLPIMRPAPERWLELALVIDEGASMILWTQTIKEFKQLLERHGAFRDVRTWGLFTDDRGKVRLRPRTGSVSHQKRFHNPRELIDPNGRRLFVIISDCVSSAWHNGAIAKTLAVWASTSPTTVIQVLPEWLWERSALGIAESILLRRLAPGVSNQHLIITALDLLDECDVTNKLKIPVVTLEPESLKNWARMVAGGGDVQIKGFLLATDTEIFNVSSELTDDSSVDLTAKQRLQRFRLTASPMARKLAGLLAATPISLPVVRLIQQTMLQKSSQVHVAEVFLGGILKPLSPVNENIDGDKIQFDFADGVRDLLLDGVPLTESTQVLYQVSQYVAQKVGLSVDEFTAMLINPGLADSSSGVLVRPFAQITAKVLRRLGGKYAELAEQMEQSFQLLSQSAIYPVQEESSQLPCEYRLGGTLSSDADSYVVRQADTDLYESLKNGEFCYVFNSRQMGKSSLQLRVMNRLRGEGFACAMVDLSSIPRLDITPEQWYATVIYTLIRKFNLDTNFDFNTWWVDDNTLSPVQKFSKFIEDILLKRITQNIVIFIEEIDSIFRPQFSLEDFFALIRDCYNRKVDNPAYNRLTFAILGVATPSDLIQDKRRTPFNIGRAIELKGFQLHETEPLAKGLARVGNHQKLMEAILYWTGGQPFLTQKVCLLAVESNMVRPSNGYEAHWIEDLVRSEIIEDWEKKDEPEHFRTVRRRILFSEKSAEQSLKLYLRILQQGEIIADDSSDETLLRLSGLVVKQGDKLKVYNRIYKEVFNEDWVQKELRKITLTDTTESANQFDHIRGAIPLSSPFYVERPPIEKSCYAEVLKAGTLISIKAPVQMGKTSLLNRIIDHANQHKYRTVYLSFQQIDTEIINSLNKFLQWFCMTVGEELNLAEKLDEYWIKVNTLGSKTVCTRYFRHLLTVIQTPIVVALDEFDAIFSNTKIYTDFLSMLRSWHERAKIEADSVWKNLRIVIALNQEVYISLNMNTSPFNVGFRVDLREFNFEQVQALTKRYGLNWSKSKIEQLIKLVGGHPYLLQVALNEIANGRNTLTQLEEIIQTEENPFHEHLRYHFLMLETDTELQAAFKKIITSDTPVIINPSEASKLRSMGLVKFQGNAVIPLCDLYRRYFYNLGR</sequence>
<evidence type="ECO:0000313" key="3">
    <source>
        <dbReference type="Proteomes" id="UP000667802"/>
    </source>
</evidence>
<reference evidence="3" key="1">
    <citation type="journal article" date="2021" name="Science">
        <title>Hunting the eagle killer: A cyanobacterial neurotoxin causes vacuolar myelinopathy.</title>
        <authorList>
            <person name="Breinlinger S."/>
            <person name="Phillips T.J."/>
            <person name="Haram B.N."/>
            <person name="Mares J."/>
            <person name="Martinez Yerena J.A."/>
            <person name="Hrouzek P."/>
            <person name="Sobotka R."/>
            <person name="Henderson W.M."/>
            <person name="Schmieder P."/>
            <person name="Williams S.M."/>
            <person name="Lauderdale J.D."/>
            <person name="Wilde H.D."/>
            <person name="Gerrin W."/>
            <person name="Kust A."/>
            <person name="Washington J.W."/>
            <person name="Wagner C."/>
            <person name="Geier B."/>
            <person name="Liebeke M."/>
            <person name="Enke H."/>
            <person name="Niedermeyer T.H.J."/>
            <person name="Wilde S.B."/>
        </authorList>
    </citation>
    <scope>NUCLEOTIDE SEQUENCE [LARGE SCALE GENOMIC DNA]</scope>
    <source>
        <strain evidence="3">Thurmond2011</strain>
    </source>
</reference>
<dbReference type="NCBIfam" id="NF041121">
    <property type="entry name" value="SAV_2336_NTERM"/>
    <property type="match status" value="1"/>
</dbReference>
<keyword evidence="3" id="KW-1185">Reference proteome</keyword>
<evidence type="ECO:0000256" key="1">
    <source>
        <dbReference type="SAM" id="MobiDB-lite"/>
    </source>
</evidence>
<accession>A0AAP5I9U0</accession>
<feature type="compositionally biased region" description="Polar residues" evidence="1">
    <location>
        <begin position="42"/>
        <end position="82"/>
    </location>
</feature>
<dbReference type="Gene3D" id="3.40.50.300">
    <property type="entry name" value="P-loop containing nucleotide triphosphate hydrolases"/>
    <property type="match status" value="2"/>
</dbReference>
<dbReference type="InterPro" id="IPR047738">
    <property type="entry name" value="SAV_2336-like_N"/>
</dbReference>
<feature type="compositionally biased region" description="Low complexity" evidence="1">
    <location>
        <begin position="83"/>
        <end position="93"/>
    </location>
</feature>
<name>A0AAP5I9U0_9CYAN</name>
<feature type="region of interest" description="Disordered" evidence="1">
    <location>
        <begin position="36"/>
        <end position="95"/>
    </location>
</feature>
<dbReference type="RefSeq" id="WP_208338421.1">
    <property type="nucleotide sequence ID" value="NZ_CAWQFN010000089.1"/>
</dbReference>
<proteinExistence type="predicted"/>
<dbReference type="Proteomes" id="UP000667802">
    <property type="component" value="Unassembled WGS sequence"/>
</dbReference>
<dbReference type="PANTHER" id="PTHR34301:SF8">
    <property type="entry name" value="ATPASE DOMAIN-CONTAINING PROTEIN"/>
    <property type="match status" value="1"/>
</dbReference>